<reference evidence="3 4" key="1">
    <citation type="submission" date="2022-10" db="EMBL/GenBank/DDBJ databases">
        <title>Chitinophaga nivalis PC15 sp. nov., isolated from Pyeongchang county, South Korea.</title>
        <authorList>
            <person name="Trinh H.N."/>
        </authorList>
    </citation>
    <scope>NUCLEOTIDE SEQUENCE [LARGE SCALE GENOMIC DNA]</scope>
    <source>
        <strain evidence="3 4">PC14</strain>
    </source>
</reference>
<sequence>MSKRGYISRYLLILKKLKATPHSSYEELKRYMENQLGYLQMQDDTLDIGFSKRTLQRDLREIKNIFGIDVSYSRIAKGYAIAEQTSSNMNFQRMMESFDMFNSLNLAHELSPYIHLEKRRPQGTENLSPLLHAIKNKQEIHFSYQKFWEEVPTERTLAPYALKEFKNRWYLLGKDRKDNNIKTFALDRLSALDVTGNDFVLPAAYDVAAYFRNCFGIISPADETVQEIILSFDPHQGKYIKTLPLHETQEILVDNADELQVRLFLYITHDLIMELLSYGAEMRVLAPASLVETIKAAHQEAFAQYD</sequence>
<accession>A0ABT3IG02</accession>
<feature type="domain" description="WYL" evidence="1">
    <location>
        <begin position="125"/>
        <end position="193"/>
    </location>
</feature>
<comment type="caution">
    <text evidence="3">The sequence shown here is derived from an EMBL/GenBank/DDBJ whole genome shotgun (WGS) entry which is preliminary data.</text>
</comment>
<dbReference type="InterPro" id="IPR026881">
    <property type="entry name" value="WYL_dom"/>
</dbReference>
<dbReference type="EMBL" id="JAPDNS010000001">
    <property type="protein sequence ID" value="MCW3482694.1"/>
    <property type="molecule type" value="Genomic_DNA"/>
</dbReference>
<organism evidence="3 4">
    <name type="scientific">Chitinophaga nivalis</name>
    <dbReference type="NCBI Taxonomy" id="2991709"/>
    <lineage>
        <taxon>Bacteria</taxon>
        <taxon>Pseudomonadati</taxon>
        <taxon>Bacteroidota</taxon>
        <taxon>Chitinophagia</taxon>
        <taxon>Chitinophagales</taxon>
        <taxon>Chitinophagaceae</taxon>
        <taxon>Chitinophaga</taxon>
    </lineage>
</organism>
<gene>
    <name evidence="3" type="ORF">OL497_02250</name>
</gene>
<dbReference type="RefSeq" id="WP_264727317.1">
    <property type="nucleotide sequence ID" value="NZ_JAPDNR010000001.1"/>
</dbReference>
<evidence type="ECO:0000259" key="2">
    <source>
        <dbReference type="Pfam" id="PF25583"/>
    </source>
</evidence>
<keyword evidence="4" id="KW-1185">Reference proteome</keyword>
<name>A0ABT3IG02_9BACT</name>
<dbReference type="Proteomes" id="UP001207742">
    <property type="component" value="Unassembled WGS sequence"/>
</dbReference>
<evidence type="ECO:0000313" key="3">
    <source>
        <dbReference type="EMBL" id="MCW3482694.1"/>
    </source>
</evidence>
<dbReference type="PANTHER" id="PTHR34580:SF9">
    <property type="entry name" value="SLL5097 PROTEIN"/>
    <property type="match status" value="1"/>
</dbReference>
<dbReference type="InterPro" id="IPR051534">
    <property type="entry name" value="CBASS_pafABC_assoc_protein"/>
</dbReference>
<evidence type="ECO:0000313" key="4">
    <source>
        <dbReference type="Proteomes" id="UP001207742"/>
    </source>
</evidence>
<protein>
    <submittedName>
        <fullName evidence="3">WYL domain-containing protein</fullName>
    </submittedName>
</protein>
<feature type="domain" description="WCX" evidence="2">
    <location>
        <begin position="226"/>
        <end position="301"/>
    </location>
</feature>
<dbReference type="PROSITE" id="PS52050">
    <property type="entry name" value="WYL"/>
    <property type="match status" value="1"/>
</dbReference>
<dbReference type="InterPro" id="IPR057727">
    <property type="entry name" value="WCX_dom"/>
</dbReference>
<dbReference type="PANTHER" id="PTHR34580">
    <property type="match status" value="1"/>
</dbReference>
<dbReference type="Pfam" id="PF25583">
    <property type="entry name" value="WCX"/>
    <property type="match status" value="1"/>
</dbReference>
<proteinExistence type="predicted"/>
<dbReference type="Pfam" id="PF13280">
    <property type="entry name" value="WYL"/>
    <property type="match status" value="1"/>
</dbReference>
<evidence type="ECO:0000259" key="1">
    <source>
        <dbReference type="Pfam" id="PF13280"/>
    </source>
</evidence>